<dbReference type="RefSeq" id="WP_342853465.1">
    <property type="nucleotide sequence ID" value="NZ_JBBMRA010000001.1"/>
</dbReference>
<keyword evidence="1" id="KW-1133">Transmembrane helix</keyword>
<proteinExistence type="predicted"/>
<dbReference type="Proteomes" id="UP001449225">
    <property type="component" value="Unassembled WGS sequence"/>
</dbReference>
<feature type="transmembrane region" description="Helical" evidence="1">
    <location>
        <begin position="30"/>
        <end position="52"/>
    </location>
</feature>
<keyword evidence="3" id="KW-1185">Reference proteome</keyword>
<feature type="transmembrane region" description="Helical" evidence="1">
    <location>
        <begin position="6"/>
        <end position="23"/>
    </location>
</feature>
<keyword evidence="1" id="KW-0472">Membrane</keyword>
<evidence type="ECO:0000313" key="3">
    <source>
        <dbReference type="Proteomes" id="UP001449225"/>
    </source>
</evidence>
<evidence type="ECO:0000256" key="1">
    <source>
        <dbReference type="SAM" id="Phobius"/>
    </source>
</evidence>
<sequence length="100" mass="10819">MTESIASWVTLAAVLSSSGWYIYREQDRSIGNIVTAIMSGVLCLFGGLLFSGATMKIIGKFDNALIPALLVCTGTLLCIVAHTLYKNRKETSVNDNAEMQ</sequence>
<feature type="transmembrane region" description="Helical" evidence="1">
    <location>
        <begin position="64"/>
        <end position="85"/>
    </location>
</feature>
<gene>
    <name evidence="2" type="ORF">WNY58_01325</name>
</gene>
<reference evidence="2 3" key="1">
    <citation type="submission" date="2024-03" db="EMBL/GenBank/DDBJ databases">
        <title>Community enrichment and isolation of bacterial strains for fucoidan degradation.</title>
        <authorList>
            <person name="Sichert A."/>
        </authorList>
    </citation>
    <scope>NUCLEOTIDE SEQUENCE [LARGE SCALE GENOMIC DNA]</scope>
    <source>
        <strain evidence="2 3">AS76</strain>
    </source>
</reference>
<accession>A0ABU9TMU6</accession>
<organism evidence="2 3">
    <name type="scientific">Neptuniibacter pectenicola</name>
    <dbReference type="NCBI Taxonomy" id="1806669"/>
    <lineage>
        <taxon>Bacteria</taxon>
        <taxon>Pseudomonadati</taxon>
        <taxon>Pseudomonadota</taxon>
        <taxon>Gammaproteobacteria</taxon>
        <taxon>Oceanospirillales</taxon>
        <taxon>Oceanospirillaceae</taxon>
        <taxon>Neptuniibacter</taxon>
    </lineage>
</organism>
<evidence type="ECO:0000313" key="2">
    <source>
        <dbReference type="EMBL" id="MEM5535020.1"/>
    </source>
</evidence>
<comment type="caution">
    <text evidence="2">The sequence shown here is derived from an EMBL/GenBank/DDBJ whole genome shotgun (WGS) entry which is preliminary data.</text>
</comment>
<protein>
    <submittedName>
        <fullName evidence="2">Uncharacterized protein</fullName>
    </submittedName>
</protein>
<name>A0ABU9TMU6_9GAMM</name>
<keyword evidence="1" id="KW-0812">Transmembrane</keyword>
<dbReference type="EMBL" id="JBBMRA010000001">
    <property type="protein sequence ID" value="MEM5535020.1"/>
    <property type="molecule type" value="Genomic_DNA"/>
</dbReference>